<protein>
    <recommendedName>
        <fullName evidence="1">Peptidoglycan binding-like domain-containing protein</fullName>
    </recommendedName>
</protein>
<dbReference type="Pfam" id="PF01471">
    <property type="entry name" value="PG_binding_1"/>
    <property type="match status" value="1"/>
</dbReference>
<proteinExistence type="predicted"/>
<dbReference type="InterPro" id="IPR036366">
    <property type="entry name" value="PGBDSf"/>
</dbReference>
<dbReference type="InterPro" id="IPR036365">
    <property type="entry name" value="PGBD-like_sf"/>
</dbReference>
<evidence type="ECO:0000313" key="3">
    <source>
        <dbReference type="Proteomes" id="UP001059597"/>
    </source>
</evidence>
<accession>A0ABN6QXW0</accession>
<sequence>MKEVQCILRARGYNIGPSGVDGVFGSDTLFEVKRFQSRHHLQVDGQVGTRTWAALRS</sequence>
<dbReference type="RefSeq" id="WP_315975410.1">
    <property type="nucleotide sequence ID" value="NZ_AP026073.1"/>
</dbReference>
<dbReference type="EMBL" id="AP026073">
    <property type="protein sequence ID" value="BDM69635.1"/>
    <property type="molecule type" value="Genomic_DNA"/>
</dbReference>
<dbReference type="InterPro" id="IPR002477">
    <property type="entry name" value="Peptidoglycan-bd-like"/>
</dbReference>
<evidence type="ECO:0000313" key="2">
    <source>
        <dbReference type="EMBL" id="BDM69635.1"/>
    </source>
</evidence>
<dbReference type="Proteomes" id="UP001059597">
    <property type="component" value="Chromosome"/>
</dbReference>
<evidence type="ECO:0000259" key="1">
    <source>
        <dbReference type="Pfam" id="PF01471"/>
    </source>
</evidence>
<keyword evidence="3" id="KW-1185">Reference proteome</keyword>
<gene>
    <name evidence="2" type="ORF">HEK616_31220</name>
</gene>
<dbReference type="Gene3D" id="1.10.101.10">
    <property type="entry name" value="PGBD-like superfamily/PGBD"/>
    <property type="match status" value="1"/>
</dbReference>
<feature type="domain" description="Peptidoglycan binding-like" evidence="1">
    <location>
        <begin position="2"/>
        <end position="55"/>
    </location>
</feature>
<organism evidence="2 3">
    <name type="scientific">Streptomyces nigrescens</name>
    <dbReference type="NCBI Taxonomy" id="1920"/>
    <lineage>
        <taxon>Bacteria</taxon>
        <taxon>Bacillati</taxon>
        <taxon>Actinomycetota</taxon>
        <taxon>Actinomycetes</taxon>
        <taxon>Kitasatosporales</taxon>
        <taxon>Streptomycetaceae</taxon>
        <taxon>Streptomyces</taxon>
    </lineage>
</organism>
<name>A0ABN6QXW0_STRNI</name>
<reference evidence="2" key="1">
    <citation type="submission" date="2022-06" db="EMBL/GenBank/DDBJ databases">
        <title>Complete genome sequence of Streptomyces nigrescens HEK616.</title>
        <authorList>
            <person name="Asamizu S."/>
            <person name="Onaka H."/>
        </authorList>
    </citation>
    <scope>NUCLEOTIDE SEQUENCE</scope>
    <source>
        <strain evidence="2">HEK616</strain>
    </source>
</reference>
<dbReference type="SUPFAM" id="SSF47090">
    <property type="entry name" value="PGBD-like"/>
    <property type="match status" value="1"/>
</dbReference>